<keyword evidence="13 18" id="KW-0012">Acyltransferase</keyword>
<evidence type="ECO:0000256" key="7">
    <source>
        <dbReference type="ARBA" id="ARBA00022723"/>
    </source>
</evidence>
<evidence type="ECO:0000313" key="20">
    <source>
        <dbReference type="EMBL" id="EAU42632.1"/>
    </source>
</evidence>
<dbReference type="EMBL" id="AATP01000001">
    <property type="protein sequence ID" value="EAU42632.1"/>
    <property type="molecule type" value="Genomic_DNA"/>
</dbReference>
<comment type="pathway">
    <text evidence="18">Nucleotide-sugar biosynthesis; UDP-N-acetyl-alpha-D-glucosamine biosynthesis; UDP-N-acetyl-alpha-D-glucosamine from N-acetyl-alpha-D-glucosamine 1-phosphate: step 1/1.</text>
</comment>
<dbReference type="UniPathway" id="UPA00973"/>
<dbReference type="STRING" id="217511.GCA_001463845_00238"/>
<evidence type="ECO:0000313" key="21">
    <source>
        <dbReference type="Proteomes" id="UP000004310"/>
    </source>
</evidence>
<evidence type="ECO:0000256" key="4">
    <source>
        <dbReference type="ARBA" id="ARBA00022490"/>
    </source>
</evidence>
<feature type="binding site" evidence="18">
    <location>
        <position position="229"/>
    </location>
    <ligand>
        <name>Mg(2+)</name>
        <dbReference type="ChEBI" id="CHEBI:18420"/>
    </ligand>
</feature>
<dbReference type="GO" id="GO:0008360">
    <property type="term" value="P:regulation of cell shape"/>
    <property type="evidence" value="ECO:0007669"/>
    <property type="project" value="UniProtKB-KW"/>
</dbReference>
<comment type="function">
    <text evidence="17 18">Catalyzes the last two sequential reactions in the de novo biosynthetic pathway for UDP-N-acetylglucosamine (UDP-GlcNAc). The C-terminal domain catalyzes the transfer of acetyl group from acetyl coenzyme A to glucosamine-1-phosphate (GlcN-1-P) to produce N-acetylglucosamine-1-phosphate (GlcNAc-1-P), which is converted into UDP-GlcNAc by the transfer of uridine 5-monophosphate (from uridine 5-triphosphate), a reaction catalyzed by the N-terminal domain.</text>
</comment>
<dbReference type="PROSITE" id="PS00101">
    <property type="entry name" value="HEXAPEP_TRANSFERASES"/>
    <property type="match status" value="1"/>
</dbReference>
<comment type="catalytic activity">
    <reaction evidence="15 18">
        <text>alpha-D-glucosamine 1-phosphate + acetyl-CoA = N-acetyl-alpha-D-glucosamine 1-phosphate + CoA + H(+)</text>
        <dbReference type="Rhea" id="RHEA:13725"/>
        <dbReference type="ChEBI" id="CHEBI:15378"/>
        <dbReference type="ChEBI" id="CHEBI:57287"/>
        <dbReference type="ChEBI" id="CHEBI:57288"/>
        <dbReference type="ChEBI" id="CHEBI:57776"/>
        <dbReference type="ChEBI" id="CHEBI:58516"/>
        <dbReference type="EC" id="2.3.1.157"/>
    </reaction>
</comment>
<dbReference type="InterPro" id="IPR005882">
    <property type="entry name" value="Bifunctional_GlmU"/>
</dbReference>
<accession>Q0G6T2</accession>
<dbReference type="NCBIfam" id="TIGR01173">
    <property type="entry name" value="glmU"/>
    <property type="match status" value="1"/>
</dbReference>
<evidence type="ECO:0000256" key="10">
    <source>
        <dbReference type="ARBA" id="ARBA00022960"/>
    </source>
</evidence>
<reference evidence="20 21" key="1">
    <citation type="journal article" date="2010" name="J. Bacteriol.">
        <title>Genome sequence of Fulvimarina pelagi HTCC2506T, a Mn(II)-oxidizing alphaproteobacterium possessing an aerobic anoxygenic photosynthetic gene cluster and Xanthorhodopsin.</title>
        <authorList>
            <person name="Kang I."/>
            <person name="Oh H.M."/>
            <person name="Lim S.I."/>
            <person name="Ferriera S."/>
            <person name="Giovannoni S.J."/>
            <person name="Cho J.C."/>
        </authorList>
    </citation>
    <scope>NUCLEOTIDE SEQUENCE [LARGE SCALE GENOMIC DNA]</scope>
    <source>
        <strain evidence="20 21">HTCC2506</strain>
    </source>
</reference>
<keyword evidence="9 18" id="KW-0460">Magnesium</keyword>
<evidence type="ECO:0000256" key="1">
    <source>
        <dbReference type="ARBA" id="ARBA00004496"/>
    </source>
</evidence>
<evidence type="ECO:0000256" key="5">
    <source>
        <dbReference type="ARBA" id="ARBA00022679"/>
    </source>
</evidence>
<keyword evidence="10 18" id="KW-0133">Cell shape</keyword>
<evidence type="ECO:0000256" key="2">
    <source>
        <dbReference type="ARBA" id="ARBA00007707"/>
    </source>
</evidence>
<comment type="caution">
    <text evidence="18">Lacks conserved residue(s) required for the propagation of feature annotation.</text>
</comment>
<feature type="binding site" evidence="18">
    <location>
        <position position="143"/>
    </location>
    <ligand>
        <name>UDP-N-acetyl-alpha-D-glucosamine</name>
        <dbReference type="ChEBI" id="CHEBI:57705"/>
    </ligand>
</feature>
<dbReference type="InterPro" id="IPR011004">
    <property type="entry name" value="Trimer_LpxA-like_sf"/>
</dbReference>
<dbReference type="HAMAP" id="MF_01631">
    <property type="entry name" value="GlmU"/>
    <property type="match status" value="1"/>
</dbReference>
<dbReference type="CDD" id="cd03353">
    <property type="entry name" value="LbH_GlmU_C"/>
    <property type="match status" value="1"/>
</dbReference>
<dbReference type="EC" id="2.7.7.23" evidence="18"/>
<evidence type="ECO:0000256" key="3">
    <source>
        <dbReference type="ARBA" id="ARBA00007947"/>
    </source>
</evidence>
<comment type="similarity">
    <text evidence="2 18">In the C-terminal section; belongs to the transferase hexapeptide repeat family.</text>
</comment>
<feature type="region of interest" description="Pyrophosphorylase" evidence="18">
    <location>
        <begin position="1"/>
        <end position="231"/>
    </location>
</feature>
<dbReference type="GO" id="GO:0000287">
    <property type="term" value="F:magnesium ion binding"/>
    <property type="evidence" value="ECO:0007669"/>
    <property type="project" value="UniProtKB-UniRule"/>
</dbReference>
<feature type="domain" description="MobA-like NTP transferase" evidence="19">
    <location>
        <begin position="8"/>
        <end position="134"/>
    </location>
</feature>
<dbReference type="GO" id="GO:0016020">
    <property type="term" value="C:membrane"/>
    <property type="evidence" value="ECO:0007669"/>
    <property type="project" value="GOC"/>
</dbReference>
<dbReference type="Proteomes" id="UP000004310">
    <property type="component" value="Unassembled WGS sequence"/>
</dbReference>
<comment type="subunit">
    <text evidence="18">Homotrimer.</text>
</comment>
<comment type="cofactor">
    <cofactor evidence="18">
        <name>Mg(2+)</name>
        <dbReference type="ChEBI" id="CHEBI:18420"/>
    </cofactor>
    <text evidence="18">Binds 1 Mg(2+) ion per subunit.</text>
</comment>
<organism evidence="20 21">
    <name type="scientific">Fulvimarina pelagi HTCC2506</name>
    <dbReference type="NCBI Taxonomy" id="314231"/>
    <lineage>
        <taxon>Bacteria</taxon>
        <taxon>Pseudomonadati</taxon>
        <taxon>Pseudomonadota</taxon>
        <taxon>Alphaproteobacteria</taxon>
        <taxon>Hyphomicrobiales</taxon>
        <taxon>Aurantimonadaceae</taxon>
        <taxon>Fulvimarina</taxon>
    </lineage>
</organism>
<evidence type="ECO:0000256" key="16">
    <source>
        <dbReference type="ARBA" id="ARBA00048493"/>
    </source>
</evidence>
<feature type="binding site" evidence="18">
    <location>
        <begin position="371"/>
        <end position="372"/>
    </location>
    <ligand>
        <name>acetyl-CoA</name>
        <dbReference type="ChEBI" id="CHEBI:57288"/>
    </ligand>
</feature>
<evidence type="ECO:0000256" key="12">
    <source>
        <dbReference type="ARBA" id="ARBA00023268"/>
    </source>
</evidence>
<feature type="binding site" evidence="18">
    <location>
        <position position="390"/>
    </location>
    <ligand>
        <name>acetyl-CoA</name>
        <dbReference type="ChEBI" id="CHEBI:57288"/>
    </ligand>
</feature>
<evidence type="ECO:0000256" key="18">
    <source>
        <dbReference type="HAMAP-Rule" id="MF_01631"/>
    </source>
</evidence>
<feature type="region of interest" description="N-acetyltransferase" evidence="18">
    <location>
        <begin position="253"/>
        <end position="453"/>
    </location>
</feature>
<dbReference type="eggNOG" id="COG1207">
    <property type="taxonomic scope" value="Bacteria"/>
</dbReference>
<dbReference type="GO" id="GO:0009252">
    <property type="term" value="P:peptidoglycan biosynthetic process"/>
    <property type="evidence" value="ECO:0007669"/>
    <property type="project" value="UniProtKB-UniRule"/>
</dbReference>
<dbReference type="SUPFAM" id="SSF51161">
    <property type="entry name" value="Trimeric LpxA-like enzymes"/>
    <property type="match status" value="1"/>
</dbReference>
<feature type="binding site" evidence="18">
    <location>
        <position position="172"/>
    </location>
    <ligand>
        <name>UDP-N-acetyl-alpha-D-glucosamine</name>
        <dbReference type="ChEBI" id="CHEBI:57705"/>
    </ligand>
</feature>
<gene>
    <name evidence="18" type="primary">glmU</name>
    <name evidence="20" type="ORF">FP2506_07321</name>
</gene>
<evidence type="ECO:0000256" key="14">
    <source>
        <dbReference type="ARBA" id="ARBA00023316"/>
    </source>
</evidence>
<dbReference type="HOGENOM" id="CLU_029499_15_2_5"/>
<feature type="binding site" evidence="18">
    <location>
        <position position="24"/>
    </location>
    <ligand>
        <name>UDP-N-acetyl-alpha-D-glucosamine</name>
        <dbReference type="ChEBI" id="CHEBI:57705"/>
    </ligand>
</feature>
<keyword evidence="7 18" id="KW-0479">Metal-binding</keyword>
<dbReference type="GO" id="GO:0019134">
    <property type="term" value="F:glucosamine-1-phosphate N-acetyltransferase activity"/>
    <property type="evidence" value="ECO:0007669"/>
    <property type="project" value="UniProtKB-UniRule"/>
</dbReference>
<dbReference type="GO" id="GO:0006048">
    <property type="term" value="P:UDP-N-acetylglucosamine biosynthetic process"/>
    <property type="evidence" value="ECO:0007669"/>
    <property type="project" value="UniProtKB-UniPathway"/>
</dbReference>
<feature type="binding site" evidence="18">
    <location>
        <position position="318"/>
    </location>
    <ligand>
        <name>UDP-N-acetyl-alpha-D-glucosamine</name>
        <dbReference type="ChEBI" id="CHEBI:57705"/>
    </ligand>
</feature>
<dbReference type="InterPro" id="IPR025877">
    <property type="entry name" value="MobA-like_NTP_Trfase"/>
</dbReference>
<name>Q0G6T2_9HYPH</name>
<dbReference type="GO" id="GO:0003977">
    <property type="term" value="F:UDP-N-acetylglucosamine diphosphorylase activity"/>
    <property type="evidence" value="ECO:0007669"/>
    <property type="project" value="UniProtKB-UniRule"/>
</dbReference>
<keyword evidence="4 18" id="KW-0963">Cytoplasm</keyword>
<comment type="pathway">
    <text evidence="18">Bacterial outer membrane biogenesis; LPS lipid A biosynthesis.</text>
</comment>
<dbReference type="Gene3D" id="2.160.10.10">
    <property type="entry name" value="Hexapeptide repeat proteins"/>
    <property type="match status" value="1"/>
</dbReference>
<feature type="binding site" evidence="18">
    <location>
        <position position="336"/>
    </location>
    <ligand>
        <name>UDP-N-acetyl-alpha-D-glucosamine</name>
        <dbReference type="ChEBI" id="CHEBI:57705"/>
    </ligand>
</feature>
<dbReference type="Pfam" id="PF12804">
    <property type="entry name" value="NTP_transf_3"/>
    <property type="match status" value="1"/>
</dbReference>
<dbReference type="UniPathway" id="UPA00113">
    <property type="reaction ID" value="UER00532"/>
</dbReference>
<keyword evidence="8 18" id="KW-0677">Repeat</keyword>
<feature type="binding site" evidence="18">
    <location>
        <position position="425"/>
    </location>
    <ligand>
        <name>acetyl-CoA</name>
        <dbReference type="ChEBI" id="CHEBI:57288"/>
    </ligand>
</feature>
<dbReference type="GO" id="GO:0005737">
    <property type="term" value="C:cytoplasm"/>
    <property type="evidence" value="ECO:0007669"/>
    <property type="project" value="UniProtKB-SubCell"/>
</dbReference>
<evidence type="ECO:0000256" key="8">
    <source>
        <dbReference type="ARBA" id="ARBA00022737"/>
    </source>
</evidence>
<keyword evidence="11 18" id="KW-0573">Peptidoglycan synthesis</keyword>
<dbReference type="InterPro" id="IPR050065">
    <property type="entry name" value="GlmU-like"/>
</dbReference>
<feature type="binding site" evidence="18">
    <location>
        <position position="107"/>
    </location>
    <ligand>
        <name>Mg(2+)</name>
        <dbReference type="ChEBI" id="CHEBI:18420"/>
    </ligand>
</feature>
<dbReference type="GO" id="GO:0009245">
    <property type="term" value="P:lipid A biosynthetic process"/>
    <property type="evidence" value="ECO:0007669"/>
    <property type="project" value="UniProtKB-UniRule"/>
</dbReference>
<evidence type="ECO:0000256" key="6">
    <source>
        <dbReference type="ARBA" id="ARBA00022695"/>
    </source>
</evidence>
<sequence>MSRTCLTIILAAGEGTRMRSSRSKVLHEVGHLPLVRHVARAALSAGAAQLAVVVGRDGKAVADAVREDAPNVQPFRQDERLGTGHAVLAARSAIMQGFDDIVVLFGDTPLLTEDTLMRARGELAGGAGVCVIGFRPADPTGYGRLIEEEGELVAIREHKDASELERAIGFCNAGIMAFAGWGALAMLDKIGNDNAKGEYYLTDLVAIARADGHRVTAIEAPVAETIGVNNRSELAEVESLWQDVARERAMIGGATLTDPKSVYFAYDTEIAEDVTIEPNVIFGPGVIIEANALIHGFSHIKGARIGAGASVGPFARLRPGANLGENSKVGNFCEVKQADIAAGAKVNHLSYIGDAKVGAAANIGAGTITCNYDGALKHLTEIGANAFIGSNSALVAPVRIGNGAYIGSGSVITEDVEDDALGLGRGRQVNKPELGKQIAERNAAAKAAKKGEN</sequence>
<evidence type="ECO:0000256" key="9">
    <source>
        <dbReference type="ARBA" id="ARBA00022842"/>
    </source>
</evidence>
<feature type="binding site" evidence="18">
    <location>
        <position position="362"/>
    </location>
    <ligand>
        <name>UDP-N-acetyl-alpha-D-glucosamine</name>
        <dbReference type="ChEBI" id="CHEBI:57705"/>
    </ligand>
</feature>
<keyword evidence="14 18" id="KW-0961">Cell wall biogenesis/degradation</keyword>
<comment type="similarity">
    <text evidence="3 18">In the N-terminal section; belongs to the N-acetylglucosamine-1-phosphate uridyltransferase family.</text>
</comment>
<feature type="binding site" evidence="18">
    <location>
        <position position="77"/>
    </location>
    <ligand>
        <name>UDP-N-acetyl-alpha-D-glucosamine</name>
        <dbReference type="ChEBI" id="CHEBI:57705"/>
    </ligand>
</feature>
<feature type="binding site" evidence="18">
    <location>
        <position position="229"/>
    </location>
    <ligand>
        <name>UDP-N-acetyl-alpha-D-glucosamine</name>
        <dbReference type="ChEBI" id="CHEBI:57705"/>
    </ligand>
</feature>
<feature type="binding site" evidence="18">
    <location>
        <position position="365"/>
    </location>
    <ligand>
        <name>acetyl-CoA</name>
        <dbReference type="ChEBI" id="CHEBI:57288"/>
    </ligand>
</feature>
<dbReference type="EC" id="2.3.1.157" evidence="18"/>
<dbReference type="GO" id="GO:0000902">
    <property type="term" value="P:cell morphogenesis"/>
    <property type="evidence" value="ECO:0007669"/>
    <property type="project" value="UniProtKB-UniRule"/>
</dbReference>
<dbReference type="SUPFAM" id="SSF53448">
    <property type="entry name" value="Nucleotide-diphospho-sugar transferases"/>
    <property type="match status" value="1"/>
</dbReference>
<feature type="binding site" evidence="18">
    <location>
        <begin position="82"/>
        <end position="83"/>
    </location>
    <ligand>
        <name>UDP-N-acetyl-alpha-D-glucosamine</name>
        <dbReference type="ChEBI" id="CHEBI:57705"/>
    </ligand>
</feature>
<dbReference type="PANTHER" id="PTHR43584:SF3">
    <property type="entry name" value="BIFUNCTIONAL PROTEIN GLMU"/>
    <property type="match status" value="1"/>
</dbReference>
<dbReference type="GO" id="GO:0071555">
    <property type="term" value="P:cell wall organization"/>
    <property type="evidence" value="ECO:0007669"/>
    <property type="project" value="UniProtKB-KW"/>
</dbReference>
<keyword evidence="5 18" id="KW-0808">Transferase</keyword>
<protein>
    <recommendedName>
        <fullName evidence="18">Bifunctional protein GlmU</fullName>
    </recommendedName>
    <domain>
        <recommendedName>
            <fullName evidence="18">UDP-N-acetylglucosamine pyrophosphorylase</fullName>
            <ecNumber evidence="18">2.7.7.23</ecNumber>
        </recommendedName>
        <alternativeName>
            <fullName evidence="18">N-acetylglucosamine-1-phosphate uridyltransferase</fullName>
        </alternativeName>
    </domain>
    <domain>
        <recommendedName>
            <fullName evidence="18">Glucosamine-1-phosphate N-acetyltransferase</fullName>
            <ecNumber evidence="18">2.3.1.157</ecNumber>
        </recommendedName>
    </domain>
</protein>
<dbReference type="AlphaFoldDB" id="Q0G6T2"/>
<comment type="pathway">
    <text evidence="18">Nucleotide-sugar biosynthesis; UDP-N-acetyl-alpha-D-glucosamine biosynthesis; N-acetyl-alpha-D-glucosamine 1-phosphate from alpha-D-glucosamine 6-phosphate (route II): step 2/2.</text>
</comment>
<keyword evidence="12 18" id="KW-0511">Multifunctional enzyme</keyword>
<comment type="caution">
    <text evidence="20">The sequence shown here is derived from an EMBL/GenBank/DDBJ whole genome shotgun (WGS) entry which is preliminary data.</text>
</comment>
<dbReference type="PANTHER" id="PTHR43584">
    <property type="entry name" value="NUCLEOTIDYL TRANSFERASE"/>
    <property type="match status" value="1"/>
</dbReference>
<feature type="region of interest" description="Linker" evidence="18">
    <location>
        <begin position="232"/>
        <end position="252"/>
    </location>
</feature>
<evidence type="ECO:0000256" key="11">
    <source>
        <dbReference type="ARBA" id="ARBA00022984"/>
    </source>
</evidence>
<feature type="binding site" evidence="18">
    <location>
        <position position="157"/>
    </location>
    <ligand>
        <name>UDP-N-acetyl-alpha-D-glucosamine</name>
        <dbReference type="ChEBI" id="CHEBI:57705"/>
    </ligand>
</feature>
<dbReference type="Pfam" id="PF00132">
    <property type="entry name" value="Hexapep"/>
    <property type="match status" value="2"/>
</dbReference>
<feature type="binding site" evidence="18">
    <location>
        <position position="408"/>
    </location>
    <ligand>
        <name>acetyl-CoA</name>
        <dbReference type="ChEBI" id="CHEBI:57288"/>
    </ligand>
</feature>
<evidence type="ECO:0000256" key="15">
    <source>
        <dbReference type="ARBA" id="ARBA00048247"/>
    </source>
</evidence>
<evidence type="ECO:0000256" key="17">
    <source>
        <dbReference type="ARBA" id="ARBA00049628"/>
    </source>
</evidence>
<evidence type="ECO:0000259" key="19">
    <source>
        <dbReference type="Pfam" id="PF12804"/>
    </source>
</evidence>
<dbReference type="InterPro" id="IPR029044">
    <property type="entry name" value="Nucleotide-diphossugar_trans"/>
</dbReference>
<proteinExistence type="inferred from homology"/>
<comment type="subcellular location">
    <subcellularLocation>
        <location evidence="1 18">Cytoplasm</location>
    </subcellularLocation>
</comment>
<feature type="active site" description="Proton acceptor" evidence="18">
    <location>
        <position position="348"/>
    </location>
</feature>
<feature type="binding site" evidence="18">
    <location>
        <position position="351"/>
    </location>
    <ligand>
        <name>UDP-N-acetyl-alpha-D-glucosamine</name>
        <dbReference type="ChEBI" id="CHEBI:57705"/>
    </ligand>
</feature>
<dbReference type="InterPro" id="IPR001451">
    <property type="entry name" value="Hexapep"/>
</dbReference>
<comment type="catalytic activity">
    <reaction evidence="16 18">
        <text>N-acetyl-alpha-D-glucosamine 1-phosphate + UTP + H(+) = UDP-N-acetyl-alpha-D-glucosamine + diphosphate</text>
        <dbReference type="Rhea" id="RHEA:13509"/>
        <dbReference type="ChEBI" id="CHEBI:15378"/>
        <dbReference type="ChEBI" id="CHEBI:33019"/>
        <dbReference type="ChEBI" id="CHEBI:46398"/>
        <dbReference type="ChEBI" id="CHEBI:57705"/>
        <dbReference type="ChEBI" id="CHEBI:57776"/>
        <dbReference type="EC" id="2.7.7.23"/>
    </reaction>
</comment>
<dbReference type="CDD" id="cd02540">
    <property type="entry name" value="GT2_GlmU_N_bac"/>
    <property type="match status" value="1"/>
</dbReference>
<dbReference type="Gene3D" id="3.90.550.10">
    <property type="entry name" value="Spore Coat Polysaccharide Biosynthesis Protein SpsA, Chain A"/>
    <property type="match status" value="1"/>
</dbReference>
<dbReference type="InterPro" id="IPR018357">
    <property type="entry name" value="Hexapep_transf_CS"/>
</dbReference>
<feature type="binding site" evidence="18">
    <location>
        <begin position="10"/>
        <end position="13"/>
    </location>
    <ligand>
        <name>UDP-N-acetyl-alpha-D-glucosamine</name>
        <dbReference type="ChEBI" id="CHEBI:57705"/>
    </ligand>
</feature>
<keyword evidence="6 18" id="KW-0548">Nucleotidyltransferase</keyword>
<dbReference type="InterPro" id="IPR038009">
    <property type="entry name" value="GlmU_C_LbH"/>
</dbReference>
<keyword evidence="21" id="KW-1185">Reference proteome</keyword>
<dbReference type="RefSeq" id="WP_007066606.1">
    <property type="nucleotide sequence ID" value="NZ_DS022272.1"/>
</dbReference>
<dbReference type="NCBIfam" id="NF010933">
    <property type="entry name" value="PRK14353.1"/>
    <property type="match status" value="1"/>
</dbReference>
<evidence type="ECO:0000256" key="13">
    <source>
        <dbReference type="ARBA" id="ARBA00023315"/>
    </source>
</evidence>